<keyword evidence="3" id="KW-1185">Reference proteome</keyword>
<dbReference type="Gene3D" id="3.40.630.30">
    <property type="match status" value="2"/>
</dbReference>
<dbReference type="GO" id="GO:0016747">
    <property type="term" value="F:acyltransferase activity, transferring groups other than amino-acyl groups"/>
    <property type="evidence" value="ECO:0007669"/>
    <property type="project" value="InterPro"/>
</dbReference>
<reference evidence="2" key="1">
    <citation type="submission" date="2022-01" db="EMBL/GenBank/DDBJ databases">
        <authorList>
            <person name="King R."/>
        </authorList>
    </citation>
    <scope>NUCLEOTIDE SEQUENCE</scope>
</reference>
<dbReference type="Pfam" id="PF08445">
    <property type="entry name" value="FR47"/>
    <property type="match status" value="1"/>
</dbReference>
<dbReference type="OrthoDB" id="7305308at2759"/>
<proteinExistence type="predicted"/>
<dbReference type="PANTHER" id="PTHR20958:SF10">
    <property type="entry name" value="GH05617P-RELATED"/>
    <property type="match status" value="1"/>
</dbReference>
<feature type="domain" description="GCN5-related N-acetyltransferase Rv2170-like" evidence="1">
    <location>
        <begin position="188"/>
        <end position="273"/>
    </location>
</feature>
<evidence type="ECO:0000313" key="2">
    <source>
        <dbReference type="EMBL" id="CAG9798403.1"/>
    </source>
</evidence>
<evidence type="ECO:0000313" key="3">
    <source>
        <dbReference type="Proteomes" id="UP001153620"/>
    </source>
</evidence>
<dbReference type="InterPro" id="IPR013653">
    <property type="entry name" value="GCN5-like_dom"/>
</dbReference>
<dbReference type="PANTHER" id="PTHR20958">
    <property type="entry name" value="GLYCINE N-ACYLTRANSFERASE-LIKE PROTEIN"/>
    <property type="match status" value="1"/>
</dbReference>
<organism evidence="2 3">
    <name type="scientific">Chironomus riparius</name>
    <dbReference type="NCBI Taxonomy" id="315576"/>
    <lineage>
        <taxon>Eukaryota</taxon>
        <taxon>Metazoa</taxon>
        <taxon>Ecdysozoa</taxon>
        <taxon>Arthropoda</taxon>
        <taxon>Hexapoda</taxon>
        <taxon>Insecta</taxon>
        <taxon>Pterygota</taxon>
        <taxon>Neoptera</taxon>
        <taxon>Endopterygota</taxon>
        <taxon>Diptera</taxon>
        <taxon>Nematocera</taxon>
        <taxon>Chironomoidea</taxon>
        <taxon>Chironomidae</taxon>
        <taxon>Chironominae</taxon>
        <taxon>Chironomus</taxon>
    </lineage>
</organism>
<dbReference type="EMBL" id="OU895877">
    <property type="protein sequence ID" value="CAG9798403.1"/>
    <property type="molecule type" value="Genomic_DNA"/>
</dbReference>
<gene>
    <name evidence="2" type="ORF">CHIRRI_LOCUS1385</name>
</gene>
<dbReference type="Proteomes" id="UP001153620">
    <property type="component" value="Chromosome 1"/>
</dbReference>
<reference evidence="2" key="2">
    <citation type="submission" date="2022-10" db="EMBL/GenBank/DDBJ databases">
        <authorList>
            <consortium name="ENA_rothamsted_submissions"/>
            <consortium name="culmorum"/>
            <person name="King R."/>
        </authorList>
    </citation>
    <scope>NUCLEOTIDE SEQUENCE</scope>
</reference>
<protein>
    <recommendedName>
        <fullName evidence="1">GCN5-related N-acetyltransferase Rv2170-like domain-containing protein</fullName>
    </recommendedName>
</protein>
<dbReference type="InterPro" id="IPR016181">
    <property type="entry name" value="Acyl_CoA_acyltransferase"/>
</dbReference>
<dbReference type="AlphaFoldDB" id="A0A9N9WN61"/>
<sequence>MSDSLVEVSTESLPILRDAYKVNWPEHIVAYSFLDKMIKRFKERPEQREIVKIYSIGEKLEQDATFVAVTGNESVLLATLDLTFERLNIGLKCLNFDVRKVFLCVREIYRDTFTEFIKSRDLKILFDDATIMVHMKHEDAINLQYEIPEGLVIRSLSTSNADHINSIWPHRSPGSEKFIEYCIEMNLSVGLYDQVTGELLAWCLEHDNGNLLALQVDRNHLRKGYATIVTKAITKLIAQERGFDVHTNIVVANFKSLGLFEKLSFNKIDKNFWTGVVNK</sequence>
<dbReference type="SUPFAM" id="SSF55729">
    <property type="entry name" value="Acyl-CoA N-acyltransferases (Nat)"/>
    <property type="match status" value="1"/>
</dbReference>
<dbReference type="InterPro" id="IPR053225">
    <property type="entry name" value="Acyl-CoA_N-acyltransferase"/>
</dbReference>
<name>A0A9N9WN61_9DIPT</name>
<accession>A0A9N9WN61</accession>
<evidence type="ECO:0000259" key="1">
    <source>
        <dbReference type="Pfam" id="PF08445"/>
    </source>
</evidence>